<dbReference type="EMBL" id="CM024796">
    <property type="protein sequence ID" value="KAG8000717.1"/>
    <property type="molecule type" value="Genomic_DNA"/>
</dbReference>
<evidence type="ECO:0000313" key="2">
    <source>
        <dbReference type="Proteomes" id="UP000805704"/>
    </source>
</evidence>
<proteinExistence type="predicted"/>
<evidence type="ECO:0000313" key="1">
    <source>
        <dbReference type="EMBL" id="KAG8000717.1"/>
    </source>
</evidence>
<protein>
    <submittedName>
        <fullName evidence="1">Transient receptor potential cation channel subfamily M member 2</fullName>
    </submittedName>
</protein>
<keyword evidence="2" id="KW-1185">Reference proteome</keyword>
<comment type="caution">
    <text evidence="1">The sequence shown here is derived from an EMBL/GenBank/DDBJ whole genome shotgun (WGS) entry which is preliminary data.</text>
</comment>
<accession>A0ACB7EG44</accession>
<gene>
    <name evidence="1" type="primary">TRPM2</name>
    <name evidence="1" type="ORF">GBF38_017191</name>
</gene>
<reference evidence="1" key="1">
    <citation type="submission" date="2020-04" db="EMBL/GenBank/DDBJ databases">
        <title>A chromosome-scale assembly and high-density genetic map of the yellow drum (Nibea albiflora) genome.</title>
        <authorList>
            <person name="Xu D."/>
            <person name="Zhang W."/>
            <person name="Chen R."/>
            <person name="Tan P."/>
            <person name="Wang L."/>
            <person name="Song H."/>
            <person name="Tian L."/>
            <person name="Zhu Q."/>
            <person name="Wang B."/>
        </authorList>
    </citation>
    <scope>NUCLEOTIDE SEQUENCE</scope>
    <source>
        <strain evidence="1">ZJHYS-2018</strain>
    </source>
</reference>
<keyword evidence="1" id="KW-0675">Receptor</keyword>
<name>A0ACB7EG44_NIBAL</name>
<organism evidence="1 2">
    <name type="scientific">Nibea albiflora</name>
    <name type="common">Yellow drum</name>
    <name type="synonym">Corvina albiflora</name>
    <dbReference type="NCBI Taxonomy" id="240163"/>
    <lineage>
        <taxon>Eukaryota</taxon>
        <taxon>Metazoa</taxon>
        <taxon>Chordata</taxon>
        <taxon>Craniata</taxon>
        <taxon>Vertebrata</taxon>
        <taxon>Euteleostomi</taxon>
        <taxon>Actinopterygii</taxon>
        <taxon>Neopterygii</taxon>
        <taxon>Teleostei</taxon>
        <taxon>Neoteleostei</taxon>
        <taxon>Acanthomorphata</taxon>
        <taxon>Eupercaria</taxon>
        <taxon>Sciaenidae</taxon>
        <taxon>Nibea</taxon>
    </lineage>
</organism>
<dbReference type="Proteomes" id="UP000805704">
    <property type="component" value="Chromosome 8"/>
</dbReference>
<sequence>MYKCAQTLMSDGRERLTAAPPQRPLQVGRGFCLPTRTEFRSVWPIVSRCGSAPLQSVWRDHTEVQLAHTHRGREREGSFGGKILGLGDRCGRNKTPASPTQSPCDIAITSFSRGESEGGSLRKMLGSERSVVEEWLSEFKSLPETHIPNYAGSLHLKKTLVPALYRVIQDPNNELLEPVCHQLFELYRSSEDRLRRFTLQFLPELVWVYLRITASRDRQSNGCIEALLLGIYNLEIVDKDGNSRLLSFTIPSLSKPSIYHEPSSLGSMALTEGALCQHDLIRVVYSGLHPQRETFTAQNRFEVLCFLMLCYNSAVVYMPLSSYQSICRMSSRLCVCGFPRQQQKHWREPCNRVLLDPEFMVQMLTAVYHAIYNGEWEMGREALEDILYRAQLELYSQPLLLGNAMMNSLPGSAPDEPRGRKVLQVEVTPTISRISISAITTASIRRHRWKREDCFDYSTDAELSLIVNPPSLAQHHHHHHHHHHTPWDPAANEERGVQPHSHGSSSSSSIIPPITFEDADGMSGGEDSFNINDPDEGFSSGASNSSQPSATKVGSSIGPRGGSLNSSSSGGGGFKKAITARLSRDKERDREKDREREKEADLLLDHQAAVRKHHQRQQSPPVSINLDAIQLSPIKKHLSFPAGPALVRTGSTSSSKSFDCMSFNLNGGDDEREEAAGGSDKEGGLPRGAFASWMTANIQKKQCCFFEKDDQENASADVCKCGYLKGKHVPEAIRPGDSAGESWNKHRHIHEVPTDAFGDISFGGLGLKTGKYCRVSTDTSPEILYRLLTEQWKLSPPNLLISVTGGAKNFSLKARLKNTFNRGLMKVAQTTGAWIITGGTNAGVMKHVGQAVRDYALSSSMQGQIVAIGVATWGVIHNRDDLVYSEGCFPAHYSMDTKDQGRFSCLDNNHTHFLLVDNGTQGHYGVEIELRTRLEKCISRKHLGNKGSGLTIPVVCVVLDGGPGTLNTIYNAILNGTPCVILEGSGRIADVIAQVAGLPVSRVTIKLIHQLMRKFFGQEYENFQDDIIKWTKTIQDIIRMSHLLTIFRVSPDNQGDVDVAILQALLKASRTSESLGIERQLQLAIAWNRADIAETEIFTEESQWKANDLHEAMFSALVGNKPEFVSLLLENGVSLRDFLQEEKTLCDLYKQLPNCFFLHKLAKQVNSFHRRRRLAISIRARAHEGEDISLTHVSNVVRHLLGSFTQPLYPPGQKDSNISMEDISGSLSISQVNSQAPLKPDTDEPERDVCRDLFLWAIIQNNKEMAEIAWEQCKDCMSAALAATKILKKMAQESSDADEAEEMLKHADHYEKHAIGVFTECHNSDEERAQKLLVRVSPVWGSTTCLRLALEADDKNFVALSGVQALLTQIWCGELSVYNSVWRVLVCMVFFPLIYTGFLVYRRDEVIQRETEKNEEIKTIEKVTGSTFYTNTPDHSSHLKPLNGCSKVFYLYSSPQVKFYWSIVSYFAFLFLFAVVLMIDFQDMPSPSEVLLYIWLASLVCEEIRQLFHDPDGFGFKKKARMYINDLWNILDVLSICLFIVGLVFRLTTVLFYAGKILLCIDFVVFCLRLMAIFTISRTLGPKIIIVKRMMMDLFFFMFLLSIWVVAYGVAKQGILIHNDSRLDWIVRGAVYEPYLVIFGNFPTNIDYKDFDIDSCSVNATDPLKPKCPVLNESQMPAFPQWLTIIMLCVYLLFANILLLNLLIAIFNFTFQEVQDNTDRIWKFQRYELIKEYHSRPAAPPPFIILSHFYLFIKKMVLCRPPVASKDFKNKLPSNEEEELLSWEAMMKDKYLLSTQQEQSQSMERRIMDTAHKVTTINDRLEREEESSSDPVVKRLARLEEQRCLQRTSPLTRTPGTSEKEDGFHVNARQFHYPDSKLTRFPVPEEKVPWETSFSSYTPTYYPSEDRGDHVDGFRDSKPPVLEYLELSGESPGTFYLPGGFVEAADRLPENLERTMGRTLYKKLNEKLSDGEKVFQGYVDDSRNTDNAWVETTALNIHLDGESQMMADIEKRLMKNQGPLQWKEVSSKTRLNSNQRDFLRRVAKVHNRKF</sequence>